<evidence type="ECO:0000256" key="4">
    <source>
        <dbReference type="ARBA" id="ARBA00023146"/>
    </source>
</evidence>
<feature type="non-terminal residue" evidence="5">
    <location>
        <position position="116"/>
    </location>
</feature>
<dbReference type="GO" id="GO:0006418">
    <property type="term" value="P:tRNA aminoacylation for protein translation"/>
    <property type="evidence" value="ECO:0007669"/>
    <property type="project" value="InterPro"/>
</dbReference>
<name>A0A941DR01_9BURK</name>
<evidence type="ECO:0000313" key="5">
    <source>
        <dbReference type="EMBL" id="MBR7784559.1"/>
    </source>
</evidence>
<feature type="non-terminal residue" evidence="5">
    <location>
        <position position="1"/>
    </location>
</feature>
<keyword evidence="2" id="KW-0547">Nucleotide-binding</keyword>
<keyword evidence="4" id="KW-0030">Aminoacyl-tRNA synthetase</keyword>
<dbReference type="GO" id="GO:0004812">
    <property type="term" value="F:aminoacyl-tRNA ligase activity"/>
    <property type="evidence" value="ECO:0007669"/>
    <property type="project" value="UniProtKB-KW"/>
</dbReference>
<accession>A0A941DR01</accession>
<dbReference type="GO" id="GO:0005524">
    <property type="term" value="F:ATP binding"/>
    <property type="evidence" value="ECO:0007669"/>
    <property type="project" value="UniProtKB-KW"/>
</dbReference>
<gene>
    <name evidence="5" type="ORF">KDM89_20725</name>
</gene>
<dbReference type="EMBL" id="JAGSPN010000345">
    <property type="protein sequence ID" value="MBR7784559.1"/>
    <property type="molecule type" value="Genomic_DNA"/>
</dbReference>
<evidence type="ECO:0000256" key="3">
    <source>
        <dbReference type="ARBA" id="ARBA00022840"/>
    </source>
</evidence>
<keyword evidence="3" id="KW-0067">ATP-binding</keyword>
<evidence type="ECO:0000256" key="2">
    <source>
        <dbReference type="ARBA" id="ARBA00022741"/>
    </source>
</evidence>
<reference evidence="5" key="1">
    <citation type="submission" date="2021-04" db="EMBL/GenBank/DDBJ databases">
        <title>novel species isolated from subtropical streams in China.</title>
        <authorList>
            <person name="Lu H."/>
        </authorList>
    </citation>
    <scope>NUCLEOTIDE SEQUENCE</scope>
    <source>
        <strain evidence="5">LFS511W</strain>
    </source>
</reference>
<sequence>YPQPAAANISEQAEGWMSALKAMTDACRNLRGEMQLSPALRVPLLMQAASAEDKVRLQSFAPYLQALAKLSEVQVLDALPDSPAPVSIVGESKLMLKVEIDVAAERERLSKEITRL</sequence>
<dbReference type="Proteomes" id="UP000680067">
    <property type="component" value="Unassembled WGS sequence"/>
</dbReference>
<evidence type="ECO:0000313" key="6">
    <source>
        <dbReference type="Proteomes" id="UP000680067"/>
    </source>
</evidence>
<keyword evidence="1 5" id="KW-0436">Ligase</keyword>
<keyword evidence="6" id="KW-1185">Reference proteome</keyword>
<comment type="caution">
    <text evidence="5">The sequence shown here is derived from an EMBL/GenBank/DDBJ whole genome shotgun (WGS) entry which is preliminary data.</text>
</comment>
<organism evidence="5 6">
    <name type="scientific">Undibacterium luofuense</name>
    <dbReference type="NCBI Taxonomy" id="2828733"/>
    <lineage>
        <taxon>Bacteria</taxon>
        <taxon>Pseudomonadati</taxon>
        <taxon>Pseudomonadota</taxon>
        <taxon>Betaproteobacteria</taxon>
        <taxon>Burkholderiales</taxon>
        <taxon>Oxalobacteraceae</taxon>
        <taxon>Undibacterium</taxon>
    </lineage>
</organism>
<dbReference type="InterPro" id="IPR009080">
    <property type="entry name" value="tRNAsynth_Ia_anticodon-bd"/>
</dbReference>
<proteinExistence type="predicted"/>
<protein>
    <submittedName>
        <fullName evidence="5">Valine--tRNA ligase</fullName>
    </submittedName>
</protein>
<dbReference type="AlphaFoldDB" id="A0A941DR01"/>
<evidence type="ECO:0000256" key="1">
    <source>
        <dbReference type="ARBA" id="ARBA00022598"/>
    </source>
</evidence>
<dbReference type="SUPFAM" id="SSF47323">
    <property type="entry name" value="Anticodon-binding domain of a subclass of class I aminoacyl-tRNA synthetases"/>
    <property type="match status" value="1"/>
</dbReference>